<evidence type="ECO:0000313" key="3">
    <source>
        <dbReference type="Proteomes" id="UP000694941"/>
    </source>
</evidence>
<dbReference type="SMART" id="SM00174">
    <property type="entry name" value="RHO"/>
    <property type="match status" value="1"/>
</dbReference>
<dbReference type="NCBIfam" id="TIGR00231">
    <property type="entry name" value="small_GTP"/>
    <property type="match status" value="1"/>
</dbReference>
<dbReference type="PANTHER" id="PTHR24072">
    <property type="entry name" value="RHO FAMILY GTPASE"/>
    <property type="match status" value="1"/>
</dbReference>
<dbReference type="InterPro" id="IPR003578">
    <property type="entry name" value="Small_GTPase_Rho"/>
</dbReference>
<dbReference type="Pfam" id="PF00071">
    <property type="entry name" value="Ras"/>
    <property type="match status" value="1"/>
</dbReference>
<dbReference type="PROSITE" id="PS51419">
    <property type="entry name" value="RAB"/>
    <property type="match status" value="1"/>
</dbReference>
<dbReference type="SMART" id="SM00173">
    <property type="entry name" value="RAS"/>
    <property type="match status" value="1"/>
</dbReference>
<accession>A0ABM1SWT0</accession>
<keyword evidence="1" id="KW-0547">Nucleotide-binding</keyword>
<dbReference type="PROSITE" id="PS51420">
    <property type="entry name" value="RHO"/>
    <property type="match status" value="1"/>
</dbReference>
<dbReference type="RefSeq" id="XP_022248087.1">
    <property type="nucleotide sequence ID" value="XM_022392379.1"/>
</dbReference>
<dbReference type="Proteomes" id="UP000694941">
    <property type="component" value="Unplaced"/>
</dbReference>
<dbReference type="GeneID" id="106464634"/>
<evidence type="ECO:0000256" key="2">
    <source>
        <dbReference type="ARBA" id="ARBA00023134"/>
    </source>
</evidence>
<evidence type="ECO:0000313" key="4">
    <source>
        <dbReference type="RefSeq" id="XP_022248086.1"/>
    </source>
</evidence>
<dbReference type="SMART" id="SM00175">
    <property type="entry name" value="RAB"/>
    <property type="match status" value="1"/>
</dbReference>
<dbReference type="SUPFAM" id="SSF52540">
    <property type="entry name" value="P-loop containing nucleoside triphosphate hydrolases"/>
    <property type="match status" value="1"/>
</dbReference>
<keyword evidence="2" id="KW-0342">GTP-binding</keyword>
<dbReference type="PRINTS" id="PR00449">
    <property type="entry name" value="RASTRNSFRMNG"/>
</dbReference>
<dbReference type="InterPro" id="IPR005225">
    <property type="entry name" value="Small_GTP-bd"/>
</dbReference>
<protein>
    <submittedName>
        <fullName evidence="4 5">Rho-related GTP-binding protein RhoE-like</fullName>
    </submittedName>
</protein>
<gene>
    <name evidence="4 5" type="primary">LOC106464634</name>
</gene>
<dbReference type="Gene3D" id="3.40.50.300">
    <property type="entry name" value="P-loop containing nucleotide triphosphate hydrolases"/>
    <property type="match status" value="1"/>
</dbReference>
<name>A0ABM1SWT0_LIMPO</name>
<reference evidence="4 5" key="1">
    <citation type="submission" date="2025-05" db="UniProtKB">
        <authorList>
            <consortium name="RefSeq"/>
        </authorList>
    </citation>
    <scope>IDENTIFICATION</scope>
    <source>
        <tissue evidence="4 5">Muscle</tissue>
    </source>
</reference>
<dbReference type="SMART" id="SM00176">
    <property type="entry name" value="RAN"/>
    <property type="match status" value="1"/>
</dbReference>
<organism evidence="3 4">
    <name type="scientific">Limulus polyphemus</name>
    <name type="common">Atlantic horseshoe crab</name>
    <dbReference type="NCBI Taxonomy" id="6850"/>
    <lineage>
        <taxon>Eukaryota</taxon>
        <taxon>Metazoa</taxon>
        <taxon>Ecdysozoa</taxon>
        <taxon>Arthropoda</taxon>
        <taxon>Chelicerata</taxon>
        <taxon>Merostomata</taxon>
        <taxon>Xiphosura</taxon>
        <taxon>Limulidae</taxon>
        <taxon>Limulus</taxon>
    </lineage>
</organism>
<dbReference type="InterPro" id="IPR001806">
    <property type="entry name" value="Small_GTPase"/>
</dbReference>
<dbReference type="RefSeq" id="XP_022248086.1">
    <property type="nucleotide sequence ID" value="XM_022392378.1"/>
</dbReference>
<dbReference type="InterPro" id="IPR027417">
    <property type="entry name" value="P-loop_NTPase"/>
</dbReference>
<dbReference type="PROSITE" id="PS51421">
    <property type="entry name" value="RAS"/>
    <property type="match status" value="1"/>
</dbReference>
<keyword evidence="3" id="KW-1185">Reference proteome</keyword>
<evidence type="ECO:0000256" key="1">
    <source>
        <dbReference type="ARBA" id="ARBA00022741"/>
    </source>
</evidence>
<sequence>MEEFSCKIVLVGDSRCGKTALIHRFTRDNFLELYTPTGFERYTTNYEVGDYIIHFTVWDTSGAHAYNTVRPLAFKDANVFFLCFLISEPDSLENTVYRWYPEVRDHCPNVPVLLCGCQSDLRTDSDTLTLLAKLKKTPVSSEQALAVSRQIGATTYVETSSKLSGRSVRDAFEVAALAALGKLNKNHVTVPRHVTFVKSKYKSKLDLKDDFRDRAKNCIVM</sequence>
<proteinExistence type="predicted"/>
<evidence type="ECO:0000313" key="5">
    <source>
        <dbReference type="RefSeq" id="XP_022248087.1"/>
    </source>
</evidence>